<dbReference type="InterPro" id="IPR000623">
    <property type="entry name" value="Shikimate_kinase/TSH1"/>
</dbReference>
<keyword evidence="11" id="KW-0479">Metal-binding</keyword>
<comment type="cofactor">
    <cofactor evidence="11">
        <name>Mg(2+)</name>
        <dbReference type="ChEBI" id="CHEBI:18420"/>
    </cofactor>
    <text evidence="11">Binds 1 Mg(2+) ion per subunit.</text>
</comment>
<keyword evidence="5 11" id="KW-0808">Transferase</keyword>
<evidence type="ECO:0000256" key="11">
    <source>
        <dbReference type="HAMAP-Rule" id="MF_00109"/>
    </source>
</evidence>
<evidence type="ECO:0000256" key="4">
    <source>
        <dbReference type="ARBA" id="ARBA00022605"/>
    </source>
</evidence>
<feature type="binding site" evidence="11">
    <location>
        <position position="34"/>
    </location>
    <ligand>
        <name>substrate</name>
    </ligand>
</feature>
<comment type="subunit">
    <text evidence="11">Monomer.</text>
</comment>
<evidence type="ECO:0000256" key="5">
    <source>
        <dbReference type="ARBA" id="ARBA00022679"/>
    </source>
</evidence>
<dbReference type="HAMAP" id="MF_00109">
    <property type="entry name" value="Shikimate_kinase"/>
    <property type="match status" value="1"/>
</dbReference>
<organism evidence="12 13">
    <name type="scientific">Simiduia curdlanivorans</name>
    <dbReference type="NCBI Taxonomy" id="1492769"/>
    <lineage>
        <taxon>Bacteria</taxon>
        <taxon>Pseudomonadati</taxon>
        <taxon>Pseudomonadota</taxon>
        <taxon>Gammaproteobacteria</taxon>
        <taxon>Cellvibrionales</taxon>
        <taxon>Cellvibrionaceae</taxon>
        <taxon>Simiduia</taxon>
    </lineage>
</organism>
<evidence type="ECO:0000256" key="9">
    <source>
        <dbReference type="ARBA" id="ARBA00023141"/>
    </source>
</evidence>
<comment type="catalytic activity">
    <reaction evidence="10 11">
        <text>shikimate + ATP = 3-phosphoshikimate + ADP + H(+)</text>
        <dbReference type="Rhea" id="RHEA:13121"/>
        <dbReference type="ChEBI" id="CHEBI:15378"/>
        <dbReference type="ChEBI" id="CHEBI:30616"/>
        <dbReference type="ChEBI" id="CHEBI:36208"/>
        <dbReference type="ChEBI" id="CHEBI:145989"/>
        <dbReference type="ChEBI" id="CHEBI:456216"/>
        <dbReference type="EC" id="2.7.1.71"/>
    </reaction>
</comment>
<keyword evidence="4 11" id="KW-0028">Amino-acid biosynthesis</keyword>
<dbReference type="PRINTS" id="PR01100">
    <property type="entry name" value="SHIKIMTKNASE"/>
</dbReference>
<keyword evidence="7 11" id="KW-0418">Kinase</keyword>
<evidence type="ECO:0000313" key="13">
    <source>
        <dbReference type="Proteomes" id="UP001595840"/>
    </source>
</evidence>
<dbReference type="PANTHER" id="PTHR21087:SF16">
    <property type="entry name" value="SHIKIMATE KINASE 1, CHLOROPLASTIC"/>
    <property type="match status" value="1"/>
</dbReference>
<comment type="similarity">
    <text evidence="2 11">Belongs to the shikimate kinase family.</text>
</comment>
<comment type="function">
    <text evidence="11">Catalyzes the specific phosphorylation of the 3-hydroxyl group of shikimic acid using ATP as a cosubstrate.</text>
</comment>
<comment type="subcellular location">
    <subcellularLocation>
        <location evidence="11">Cytoplasm</location>
    </subcellularLocation>
</comment>
<keyword evidence="11" id="KW-0460">Magnesium</keyword>
<feature type="binding site" evidence="11">
    <location>
        <position position="154"/>
    </location>
    <ligand>
        <name>ATP</name>
        <dbReference type="ChEBI" id="CHEBI:30616"/>
    </ligand>
</feature>
<dbReference type="RefSeq" id="WP_290259166.1">
    <property type="nucleotide sequence ID" value="NZ_JAUFQG010000004.1"/>
</dbReference>
<evidence type="ECO:0000256" key="3">
    <source>
        <dbReference type="ARBA" id="ARBA00012154"/>
    </source>
</evidence>
<evidence type="ECO:0000256" key="10">
    <source>
        <dbReference type="ARBA" id="ARBA00048567"/>
    </source>
</evidence>
<feature type="binding site" evidence="11">
    <location>
        <position position="58"/>
    </location>
    <ligand>
        <name>substrate</name>
    </ligand>
</feature>
<dbReference type="EC" id="2.7.1.71" evidence="3 11"/>
<dbReference type="PROSITE" id="PS01128">
    <property type="entry name" value="SHIKIMATE_KINASE"/>
    <property type="match status" value="1"/>
</dbReference>
<protein>
    <recommendedName>
        <fullName evidence="3 11">Shikimate kinase</fullName>
        <shortName evidence="11">SK</shortName>
        <ecNumber evidence="3 11">2.7.1.71</ecNumber>
    </recommendedName>
</protein>
<reference evidence="13" key="1">
    <citation type="journal article" date="2019" name="Int. J. Syst. Evol. Microbiol.">
        <title>The Global Catalogue of Microorganisms (GCM) 10K type strain sequencing project: providing services to taxonomists for standard genome sequencing and annotation.</title>
        <authorList>
            <consortium name="The Broad Institute Genomics Platform"/>
            <consortium name="The Broad Institute Genome Sequencing Center for Infectious Disease"/>
            <person name="Wu L."/>
            <person name="Ma J."/>
        </authorList>
    </citation>
    <scope>NUCLEOTIDE SEQUENCE [LARGE SCALE GENOMIC DNA]</scope>
    <source>
        <strain evidence="13">CECT 8570</strain>
    </source>
</reference>
<feature type="binding site" evidence="11">
    <location>
        <position position="118"/>
    </location>
    <ligand>
        <name>ATP</name>
        <dbReference type="ChEBI" id="CHEBI:30616"/>
    </ligand>
</feature>
<comment type="caution">
    <text evidence="12">The sequence shown here is derived from an EMBL/GenBank/DDBJ whole genome shotgun (WGS) entry which is preliminary data.</text>
</comment>
<feature type="binding site" evidence="11">
    <location>
        <position position="137"/>
    </location>
    <ligand>
        <name>substrate</name>
    </ligand>
</feature>
<feature type="binding site" evidence="11">
    <location>
        <position position="16"/>
    </location>
    <ligand>
        <name>Mg(2+)</name>
        <dbReference type="ChEBI" id="CHEBI:18420"/>
    </ligand>
</feature>
<keyword evidence="9 11" id="KW-0057">Aromatic amino acid biosynthesis</keyword>
<feature type="binding site" evidence="11">
    <location>
        <begin position="12"/>
        <end position="17"/>
    </location>
    <ligand>
        <name>ATP</name>
        <dbReference type="ChEBI" id="CHEBI:30616"/>
    </ligand>
</feature>
<evidence type="ECO:0000256" key="6">
    <source>
        <dbReference type="ARBA" id="ARBA00022741"/>
    </source>
</evidence>
<feature type="binding site" evidence="11">
    <location>
        <position position="80"/>
    </location>
    <ligand>
        <name>substrate</name>
    </ligand>
</feature>
<keyword evidence="11" id="KW-0963">Cytoplasm</keyword>
<accession>A0ABV8V2D8</accession>
<keyword evidence="6 11" id="KW-0547">Nucleotide-binding</keyword>
<dbReference type="Pfam" id="PF01202">
    <property type="entry name" value="SKI"/>
    <property type="match status" value="1"/>
</dbReference>
<evidence type="ECO:0000256" key="1">
    <source>
        <dbReference type="ARBA" id="ARBA00004842"/>
    </source>
</evidence>
<sequence length="170" mass="18808">MSRPVFLVGPMGAGKTTIGKLLAQQLGYPFKDSDREIEERTGADIPWIFDVEGEAGFRQREVAVLADLSLQGQLVIATGGGIVMREENRQCLKSSGIVFYLTASTEQLLERTAKDKRRPLLQVADPESRIRELLAIRDPLYAEVATHIIDTEQRAPKLVAQEMAALVRSS</sequence>
<dbReference type="EMBL" id="JBHSCX010000005">
    <property type="protein sequence ID" value="MFC4362056.1"/>
    <property type="molecule type" value="Genomic_DNA"/>
</dbReference>
<dbReference type="SUPFAM" id="SSF52540">
    <property type="entry name" value="P-loop containing nucleoside triphosphate hydrolases"/>
    <property type="match status" value="1"/>
</dbReference>
<dbReference type="Gene3D" id="3.40.50.300">
    <property type="entry name" value="P-loop containing nucleotide triphosphate hydrolases"/>
    <property type="match status" value="1"/>
</dbReference>
<keyword evidence="13" id="KW-1185">Reference proteome</keyword>
<evidence type="ECO:0000256" key="7">
    <source>
        <dbReference type="ARBA" id="ARBA00022777"/>
    </source>
</evidence>
<dbReference type="CDD" id="cd00464">
    <property type="entry name" value="SK"/>
    <property type="match status" value="1"/>
</dbReference>
<evidence type="ECO:0000256" key="8">
    <source>
        <dbReference type="ARBA" id="ARBA00022840"/>
    </source>
</evidence>
<gene>
    <name evidence="11 12" type="primary">aroK</name>
    <name evidence="12" type="ORF">ACFOX3_07080</name>
</gene>
<dbReference type="GO" id="GO:0004765">
    <property type="term" value="F:shikimate kinase activity"/>
    <property type="evidence" value="ECO:0007669"/>
    <property type="project" value="UniProtKB-EC"/>
</dbReference>
<dbReference type="Proteomes" id="UP001595840">
    <property type="component" value="Unassembled WGS sequence"/>
</dbReference>
<dbReference type="InterPro" id="IPR027417">
    <property type="entry name" value="P-loop_NTPase"/>
</dbReference>
<name>A0ABV8V2D8_9GAMM</name>
<dbReference type="PANTHER" id="PTHR21087">
    <property type="entry name" value="SHIKIMATE KINASE"/>
    <property type="match status" value="1"/>
</dbReference>
<comment type="pathway">
    <text evidence="1 11">Metabolic intermediate biosynthesis; chorismate biosynthesis; chorismate from D-erythrose 4-phosphate and phosphoenolpyruvate: step 5/7.</text>
</comment>
<keyword evidence="8 11" id="KW-0067">ATP-binding</keyword>
<dbReference type="InterPro" id="IPR031322">
    <property type="entry name" value="Shikimate/glucono_kinase"/>
</dbReference>
<evidence type="ECO:0000313" key="12">
    <source>
        <dbReference type="EMBL" id="MFC4362056.1"/>
    </source>
</evidence>
<evidence type="ECO:0000256" key="2">
    <source>
        <dbReference type="ARBA" id="ARBA00006997"/>
    </source>
</evidence>
<dbReference type="InterPro" id="IPR023000">
    <property type="entry name" value="Shikimate_kinase_CS"/>
</dbReference>
<dbReference type="NCBIfam" id="NF003456">
    <property type="entry name" value="PRK05057.1"/>
    <property type="match status" value="1"/>
</dbReference>
<proteinExistence type="inferred from homology"/>